<evidence type="ECO:0000313" key="15">
    <source>
        <dbReference type="EMBL" id="PDO09929.1"/>
    </source>
</evidence>
<dbReference type="SUPFAM" id="SSF158472">
    <property type="entry name" value="HAMP domain-like"/>
    <property type="match status" value="1"/>
</dbReference>
<keyword evidence="10" id="KW-0902">Two-component regulatory system</keyword>
<dbReference type="Pfam" id="PF00672">
    <property type="entry name" value="HAMP"/>
    <property type="match status" value="1"/>
</dbReference>
<dbReference type="PROSITE" id="PS50885">
    <property type="entry name" value="HAMP"/>
    <property type="match status" value="1"/>
</dbReference>
<keyword evidence="7" id="KW-0547">Nucleotide-binding</keyword>
<evidence type="ECO:0000256" key="1">
    <source>
        <dbReference type="ARBA" id="ARBA00000085"/>
    </source>
</evidence>
<dbReference type="Gene3D" id="6.10.340.10">
    <property type="match status" value="1"/>
</dbReference>
<dbReference type="SMART" id="SM00304">
    <property type="entry name" value="HAMP"/>
    <property type="match status" value="1"/>
</dbReference>
<dbReference type="InterPro" id="IPR036890">
    <property type="entry name" value="HATPase_C_sf"/>
</dbReference>
<reference evidence="15 16" key="1">
    <citation type="submission" date="2016-12" db="EMBL/GenBank/DDBJ databases">
        <title>Candidatus Reconcilibacillus cellulovorans genome.</title>
        <authorList>
            <person name="Kolinko S."/>
            <person name="Wu Y.-W."/>
            <person name="Tachea F."/>
            <person name="Denzel E."/>
            <person name="Hiras J."/>
            <person name="Baecker N."/>
            <person name="Chan L.J."/>
            <person name="Eichorst S.A."/>
            <person name="Frey D."/>
            <person name="Adams P.D."/>
            <person name="Pray T."/>
            <person name="Tanjore D."/>
            <person name="Petzold C.J."/>
            <person name="Gladden J.M."/>
            <person name="Simmons B.A."/>
            <person name="Singer S.W."/>
        </authorList>
    </citation>
    <scope>NUCLEOTIDE SEQUENCE [LARGE SCALE GENOMIC DNA]</scope>
    <source>
        <strain evidence="15">JTherm</strain>
    </source>
</reference>
<dbReference type="InterPro" id="IPR050640">
    <property type="entry name" value="Bact_2-comp_sensor_kinase"/>
</dbReference>
<evidence type="ECO:0000259" key="14">
    <source>
        <dbReference type="PROSITE" id="PS50885"/>
    </source>
</evidence>
<evidence type="ECO:0000256" key="5">
    <source>
        <dbReference type="ARBA" id="ARBA00022553"/>
    </source>
</evidence>
<proteinExistence type="predicted"/>
<keyword evidence="12" id="KW-1133">Transmembrane helix</keyword>
<evidence type="ECO:0000256" key="10">
    <source>
        <dbReference type="ARBA" id="ARBA00023012"/>
    </source>
</evidence>
<dbReference type="SUPFAM" id="SSF55874">
    <property type="entry name" value="ATPase domain of HSP90 chaperone/DNA topoisomerase II/histidine kinase"/>
    <property type="match status" value="1"/>
</dbReference>
<evidence type="ECO:0000256" key="3">
    <source>
        <dbReference type="ARBA" id="ARBA00012438"/>
    </source>
</evidence>
<keyword evidence="5" id="KW-0597">Phosphoprotein</keyword>
<dbReference type="AlphaFoldDB" id="A0A2A6DZF1"/>
<comment type="catalytic activity">
    <reaction evidence="1">
        <text>ATP + protein L-histidine = ADP + protein N-phospho-L-histidine.</text>
        <dbReference type="EC" id="2.7.13.3"/>
    </reaction>
</comment>
<evidence type="ECO:0000256" key="4">
    <source>
        <dbReference type="ARBA" id="ARBA00022475"/>
    </source>
</evidence>
<evidence type="ECO:0000256" key="2">
    <source>
        <dbReference type="ARBA" id="ARBA00004651"/>
    </source>
</evidence>
<comment type="caution">
    <text evidence="15">The sequence shown here is derived from an EMBL/GenBank/DDBJ whole genome shotgun (WGS) entry which is preliminary data.</text>
</comment>
<evidence type="ECO:0000313" key="16">
    <source>
        <dbReference type="Proteomes" id="UP000243688"/>
    </source>
</evidence>
<evidence type="ECO:0000256" key="7">
    <source>
        <dbReference type="ARBA" id="ARBA00022741"/>
    </source>
</evidence>
<dbReference type="GO" id="GO:0005524">
    <property type="term" value="F:ATP binding"/>
    <property type="evidence" value="ECO:0007669"/>
    <property type="project" value="UniProtKB-KW"/>
</dbReference>
<comment type="subcellular location">
    <subcellularLocation>
        <location evidence="2">Cell membrane</location>
        <topology evidence="2">Multi-pass membrane protein</topology>
    </subcellularLocation>
</comment>
<keyword evidence="4" id="KW-1003">Cell membrane</keyword>
<dbReference type="Pfam" id="PF06580">
    <property type="entry name" value="His_kinase"/>
    <property type="match status" value="1"/>
</dbReference>
<accession>A0A2A6DZF1</accession>
<dbReference type="InterPro" id="IPR010559">
    <property type="entry name" value="Sig_transdc_His_kin_internal"/>
</dbReference>
<dbReference type="InterPro" id="IPR005467">
    <property type="entry name" value="His_kinase_dom"/>
</dbReference>
<dbReference type="Proteomes" id="UP000243688">
    <property type="component" value="Unassembled WGS sequence"/>
</dbReference>
<dbReference type="PANTHER" id="PTHR34220">
    <property type="entry name" value="SENSOR HISTIDINE KINASE YPDA"/>
    <property type="match status" value="1"/>
</dbReference>
<dbReference type="Gene3D" id="3.30.565.10">
    <property type="entry name" value="Histidine kinase-like ATPase, C-terminal domain"/>
    <property type="match status" value="1"/>
</dbReference>
<dbReference type="InterPro" id="IPR003660">
    <property type="entry name" value="HAMP_dom"/>
</dbReference>
<feature type="domain" description="HAMP" evidence="14">
    <location>
        <begin position="298"/>
        <end position="350"/>
    </location>
</feature>
<keyword evidence="9" id="KW-0067">ATP-binding</keyword>
<keyword evidence="12" id="KW-0812">Transmembrane</keyword>
<protein>
    <recommendedName>
        <fullName evidence="3">histidine kinase</fullName>
        <ecNumber evidence="3">2.7.13.3</ecNumber>
    </recommendedName>
</protein>
<evidence type="ECO:0000256" key="8">
    <source>
        <dbReference type="ARBA" id="ARBA00022777"/>
    </source>
</evidence>
<evidence type="ECO:0000256" key="12">
    <source>
        <dbReference type="SAM" id="Phobius"/>
    </source>
</evidence>
<dbReference type="GO" id="GO:0000155">
    <property type="term" value="F:phosphorelay sensor kinase activity"/>
    <property type="evidence" value="ECO:0007669"/>
    <property type="project" value="InterPro"/>
</dbReference>
<gene>
    <name evidence="15" type="ORF">BLM47_09790</name>
</gene>
<evidence type="ECO:0000256" key="11">
    <source>
        <dbReference type="ARBA" id="ARBA00023136"/>
    </source>
</evidence>
<evidence type="ECO:0000256" key="9">
    <source>
        <dbReference type="ARBA" id="ARBA00022840"/>
    </source>
</evidence>
<evidence type="ECO:0000256" key="6">
    <source>
        <dbReference type="ARBA" id="ARBA00022679"/>
    </source>
</evidence>
<dbReference type="EC" id="2.7.13.3" evidence="3"/>
<evidence type="ECO:0000259" key="13">
    <source>
        <dbReference type="PROSITE" id="PS50109"/>
    </source>
</evidence>
<dbReference type="EMBL" id="MOXJ01000023">
    <property type="protein sequence ID" value="PDO09929.1"/>
    <property type="molecule type" value="Genomic_DNA"/>
</dbReference>
<dbReference type="Pfam" id="PF02518">
    <property type="entry name" value="HATPase_c"/>
    <property type="match status" value="1"/>
</dbReference>
<feature type="domain" description="Histidine kinase" evidence="13">
    <location>
        <begin position="461"/>
        <end position="561"/>
    </location>
</feature>
<dbReference type="PANTHER" id="PTHR34220:SF7">
    <property type="entry name" value="SENSOR HISTIDINE KINASE YPDA"/>
    <property type="match status" value="1"/>
</dbReference>
<sequence length="575" mass="64448">MLLRMPLRLKLFVCFVPLVGLMIAVTGVYSYRTAASEVVEKTRVAQQDLASEIASSLGFVAQSTFDFSNFLFLLPEVRRFMRTTDPAEMDVAKKEAYSAIAISMVTNRFFQVVLYGEDRELAIDQAGVAGVKPFSFFRDSDWYRMVSAKDKPVWTVVFPEHNPFGGRGGPSLVFARKFKDSFSLRTLGVLLIVVDESRFRAQYEKYAHQQARIYVLGDGDLVLTASDASEIGRLFDPAALADTYVWTETTSETTGWRVVVAQPKDVLLRELNQIQVFTALFAVACAGLSAAAVWVVSGLVTRPLKKLLQSMKRVQLGDFSQQVDIAGNDEIARLGRVYNLMIDRIRHLIEEVYETRLRRREAELRSLQAQINPHFLYNTLNMIGLSAKKYGADDIVEIIQALSNLFRLNLNDGRDFVTVAQEMELVGHYLSIQRLRFADRLDYAIEVDPACANVVIPKMTVQPFVENAVVHGIEPMNEGGFIGVRAVRDGDRVRIEVSDNGVGIPADRLAEIRGGGRPKKGYAFANVRERLALAYGPEARIDIDSREHVGTQVVIDLPLLERGKGEWHDVQDADR</sequence>
<feature type="transmembrane region" description="Helical" evidence="12">
    <location>
        <begin position="276"/>
        <end position="301"/>
    </location>
</feature>
<name>A0A2A6DZF1_9BACL</name>
<dbReference type="CDD" id="cd06225">
    <property type="entry name" value="HAMP"/>
    <property type="match status" value="1"/>
</dbReference>
<keyword evidence="8" id="KW-0418">Kinase</keyword>
<keyword evidence="11 12" id="KW-0472">Membrane</keyword>
<keyword evidence="6" id="KW-0808">Transferase</keyword>
<dbReference type="InterPro" id="IPR003594">
    <property type="entry name" value="HATPase_dom"/>
</dbReference>
<dbReference type="PROSITE" id="PS50109">
    <property type="entry name" value="HIS_KIN"/>
    <property type="match status" value="1"/>
</dbReference>
<organism evidence="15 16">
    <name type="scientific">Candidatus Reconcilbacillus cellulovorans</name>
    <dbReference type="NCBI Taxonomy" id="1906605"/>
    <lineage>
        <taxon>Bacteria</taxon>
        <taxon>Bacillati</taxon>
        <taxon>Bacillota</taxon>
        <taxon>Bacilli</taxon>
        <taxon>Bacillales</taxon>
        <taxon>Paenibacillaceae</taxon>
        <taxon>Candidatus Reconcilbacillus</taxon>
    </lineage>
</organism>
<dbReference type="GO" id="GO:0005886">
    <property type="term" value="C:plasma membrane"/>
    <property type="evidence" value="ECO:0007669"/>
    <property type="project" value="UniProtKB-SubCell"/>
</dbReference>